<dbReference type="Pfam" id="PF01755">
    <property type="entry name" value="Glyco_transf_25"/>
    <property type="match status" value="1"/>
</dbReference>
<evidence type="ECO:0000256" key="3">
    <source>
        <dbReference type="ARBA" id="ARBA00022777"/>
    </source>
</evidence>
<dbReference type="EMBL" id="CAXAMM010020557">
    <property type="protein sequence ID" value="CAK9048132.1"/>
    <property type="molecule type" value="Genomic_DNA"/>
</dbReference>
<keyword evidence="4 7" id="KW-0067">ATP-binding</keyword>
<comment type="caution">
    <text evidence="11">The sequence shown here is derived from an EMBL/GenBank/DDBJ whole genome shotgun (WGS) entry which is preliminary data.</text>
</comment>
<evidence type="ECO:0000313" key="11">
    <source>
        <dbReference type="EMBL" id="CAK9048132.1"/>
    </source>
</evidence>
<keyword evidence="1" id="KW-0808">Transferase</keyword>
<evidence type="ECO:0000256" key="8">
    <source>
        <dbReference type="SAM" id="Coils"/>
    </source>
</evidence>
<keyword evidence="12" id="KW-1185">Reference proteome</keyword>
<dbReference type="CDD" id="cd06532">
    <property type="entry name" value="Glyco_transf_25"/>
    <property type="match status" value="1"/>
</dbReference>
<dbReference type="InterPro" id="IPR017441">
    <property type="entry name" value="Protein_kinase_ATP_BS"/>
</dbReference>
<evidence type="ECO:0000256" key="5">
    <source>
        <dbReference type="ARBA" id="ARBA00023193"/>
    </source>
</evidence>
<evidence type="ECO:0000256" key="6">
    <source>
        <dbReference type="ARBA" id="ARBA00037982"/>
    </source>
</evidence>
<evidence type="ECO:0000256" key="7">
    <source>
        <dbReference type="PROSITE-ProRule" id="PRU10141"/>
    </source>
</evidence>
<feature type="binding site" evidence="7">
    <location>
        <position position="885"/>
    </location>
    <ligand>
        <name>ATP</name>
        <dbReference type="ChEBI" id="CHEBI:30616"/>
    </ligand>
</feature>
<accession>A0ABP0M9F2</accession>
<dbReference type="InterPro" id="IPR000719">
    <property type="entry name" value="Prot_kinase_dom"/>
</dbReference>
<dbReference type="PANTHER" id="PTHR11042:SF190">
    <property type="entry name" value="MITOSIS INHIBITOR PROTEIN KINASE MIK1"/>
    <property type="match status" value="1"/>
</dbReference>
<dbReference type="Proteomes" id="UP001642464">
    <property type="component" value="Unassembled WGS sequence"/>
</dbReference>
<feature type="coiled-coil region" evidence="8">
    <location>
        <begin position="291"/>
        <end position="332"/>
    </location>
</feature>
<comment type="similarity">
    <text evidence="6">Belongs to the protein kinase superfamily. Ser/Thr protein kinase family. GCN2 subfamily.</text>
</comment>
<proteinExistence type="inferred from homology"/>
<dbReference type="PROSITE" id="PS00108">
    <property type="entry name" value="PROTEIN_KINASE_ST"/>
    <property type="match status" value="1"/>
</dbReference>
<dbReference type="SUPFAM" id="SSF56112">
    <property type="entry name" value="Protein kinase-like (PK-like)"/>
    <property type="match status" value="1"/>
</dbReference>
<feature type="region of interest" description="Disordered" evidence="9">
    <location>
        <begin position="154"/>
        <end position="175"/>
    </location>
</feature>
<dbReference type="SMART" id="SM00220">
    <property type="entry name" value="S_TKc"/>
    <property type="match status" value="1"/>
</dbReference>
<reference evidence="11 12" key="1">
    <citation type="submission" date="2024-02" db="EMBL/GenBank/DDBJ databases">
        <authorList>
            <person name="Chen Y."/>
            <person name="Shah S."/>
            <person name="Dougan E. K."/>
            <person name="Thang M."/>
            <person name="Chan C."/>
        </authorList>
    </citation>
    <scope>NUCLEOTIDE SEQUENCE [LARGE SCALE GENOMIC DNA]</scope>
</reference>
<name>A0ABP0M9F2_9DINO</name>
<dbReference type="PANTHER" id="PTHR11042">
    <property type="entry name" value="EUKARYOTIC TRANSLATION INITIATION FACTOR 2-ALPHA KINASE EIF2-ALPHA KINASE -RELATED"/>
    <property type="match status" value="1"/>
</dbReference>
<protein>
    <submittedName>
        <fullName evidence="11">Probable inactive glycosyltransferase 25 family member 3 (Cerebral endothelial cell adhesion molecule)</fullName>
    </submittedName>
</protein>
<feature type="compositionally biased region" description="Polar residues" evidence="9">
    <location>
        <begin position="216"/>
        <end position="226"/>
    </location>
</feature>
<feature type="region of interest" description="Disordered" evidence="9">
    <location>
        <begin position="194"/>
        <end position="246"/>
    </location>
</feature>
<dbReference type="InterPro" id="IPR050339">
    <property type="entry name" value="CC_SR_Kinase"/>
</dbReference>
<evidence type="ECO:0000256" key="2">
    <source>
        <dbReference type="ARBA" id="ARBA00022741"/>
    </source>
</evidence>
<evidence type="ECO:0000256" key="1">
    <source>
        <dbReference type="ARBA" id="ARBA00022679"/>
    </source>
</evidence>
<evidence type="ECO:0000256" key="9">
    <source>
        <dbReference type="SAM" id="MobiDB-lite"/>
    </source>
</evidence>
<dbReference type="Gene3D" id="1.10.510.10">
    <property type="entry name" value="Transferase(Phosphotransferase) domain 1"/>
    <property type="match status" value="1"/>
</dbReference>
<organism evidence="11 12">
    <name type="scientific">Durusdinium trenchii</name>
    <dbReference type="NCBI Taxonomy" id="1381693"/>
    <lineage>
        <taxon>Eukaryota</taxon>
        <taxon>Sar</taxon>
        <taxon>Alveolata</taxon>
        <taxon>Dinophyceae</taxon>
        <taxon>Suessiales</taxon>
        <taxon>Symbiodiniaceae</taxon>
        <taxon>Durusdinium</taxon>
    </lineage>
</organism>
<keyword evidence="3" id="KW-0418">Kinase</keyword>
<evidence type="ECO:0000256" key="4">
    <source>
        <dbReference type="ARBA" id="ARBA00022840"/>
    </source>
</evidence>
<evidence type="ECO:0000313" key="12">
    <source>
        <dbReference type="Proteomes" id="UP001642464"/>
    </source>
</evidence>
<dbReference type="InterPro" id="IPR002654">
    <property type="entry name" value="Glyco_trans_25"/>
</dbReference>
<sequence>MSSPVSPDHSSETFVNVSIVDSKHVPEAEELFTELATSEGCVLFECASLLKATGIDLVDCPLQISLKLLVRKRLQQGTSLLYHMVLPLAVISKHLLQPPHEWDTWVGLLPSNASLEVCAPGDMFGHALVNLLADKVSPKLRLKFRYHNPEFHAHMAQQKQSKEERQQQMKSMAASYGQQRFQDLHKFTSFLRTAEPTEGGDSSLESAPASLERADQVQQGASSEASQEVAKESPTNASESEQTRQDEQHILGSLRRAMLGVLVDTITGAEPQELQAVRRRFPKIAAICEEISKESNAKSHLEEENSQVRLELRRAQERLKEAEEEIAKLKRWLDIEDAIDAAESALPRLQDAQLSRAKKLEALHRRALNQWQLGIMDRLEQVVEDQDLERLEDLRVWLTTSGADQRDDAQELVQTINQLCKAFEALKYALEEATGPAFRRALWASEEAKLDVERCEMLQRVDRGYGPIRRLNVARWAMLAARRQGSKDLLETALPLALQSGLNVDSLYDALSKYDDDFYDRLKELAQLTRATRRENVKQLEAAIERTKPGDQRLGRRTSLEKLFLEVRTQALETLFDAKQKAKVRDDIKISLTKRSTQVLQEMPLKMKEAAKLRMSKDLRQASSTYKRAVFEKDIRTAISLSDSHALRSALARAEKESSIEGMEDMLASARAALHEMSHLEAARDIVGRASTLELLESNLQKLIQENFPDGLKPQSALGRVEAELQNMKEKMKELQVLLETPLAFENNNTLLQEAGMRQMRLVMDILKLHPYFVISIEYGQAHIASERAKTVYELFRKGCRNPLAKKQLKEKWNGGTVGRFGTATAYRPYWLRTRKDVTNVLKERLDTWTDEKSYCNLQKLGSGAFGAVFKAQCKLTGEWRAIKKLPLSDVADDMAFVYAELEAMIHLHHPHVVKFYEHFEQENALFMVTELCDGGDFSELNHGIDDPQEVKLLIRDVTMALAYCHDHGVAHRDLKFENCLIKNSKNNSRVGKVIDFGLSAIRCKALLRPERWRLVPRLTEPHWPRSQRVHGAGGVLNWKIDLRHEARRRLCRWPRLLPEDLQRVEHAKGPQRFGPGAAWGDPEEHVFVVSLARRPEKRRRVWRQLEEHQMNATVVNAMDGDGVLYQDDLDAMGVRILPGYNSGFSNHNMPYTTGEVGCFMSHYAVWHRMVEHNIPAALILEDDFDFQANFKARLGEYLSEAQGFDWNLMYVGRSPMENDISMVSEHVVEPGYTLWTVGYILRLDAARALLETQAHQHMIPLDDFFSISMGCGMDGQYNERSLEWSYIQPILRGLAFNPPLVMPYVGSMFKSDTAMLRPGTRYVQDLPKNAAEGEALELDLRCQGLEDVRPMPKAWREALDMIEAIMARAILH</sequence>
<keyword evidence="5" id="KW-0652">Protein synthesis inhibitor</keyword>
<feature type="domain" description="Protein kinase" evidence="10">
    <location>
        <begin position="855"/>
        <end position="1112"/>
    </location>
</feature>
<keyword evidence="8" id="KW-0175">Coiled coil</keyword>
<dbReference type="PROSITE" id="PS00107">
    <property type="entry name" value="PROTEIN_KINASE_ATP"/>
    <property type="match status" value="1"/>
</dbReference>
<dbReference type="Pfam" id="PF00069">
    <property type="entry name" value="Pkinase"/>
    <property type="match status" value="1"/>
</dbReference>
<gene>
    <name evidence="11" type="ORF">SCF082_LOCUS26854</name>
</gene>
<keyword evidence="2 7" id="KW-0547">Nucleotide-binding</keyword>
<evidence type="ECO:0000259" key="10">
    <source>
        <dbReference type="PROSITE" id="PS50011"/>
    </source>
</evidence>
<dbReference type="InterPro" id="IPR008271">
    <property type="entry name" value="Ser/Thr_kinase_AS"/>
</dbReference>
<dbReference type="InterPro" id="IPR011009">
    <property type="entry name" value="Kinase-like_dom_sf"/>
</dbReference>
<dbReference type="PROSITE" id="PS50011">
    <property type="entry name" value="PROTEIN_KINASE_DOM"/>
    <property type="match status" value="1"/>
</dbReference>